<dbReference type="InterPro" id="IPR051140">
    <property type="entry name" value="GATA_TF"/>
</dbReference>
<dbReference type="Proteomes" id="UP000250235">
    <property type="component" value="Unassembled WGS sequence"/>
</dbReference>
<dbReference type="InterPro" id="IPR013088">
    <property type="entry name" value="Znf_NHR/GATA"/>
</dbReference>
<evidence type="ECO:0000256" key="3">
    <source>
        <dbReference type="ARBA" id="ARBA00022723"/>
    </source>
</evidence>
<keyword evidence="9 11" id="KW-0804">Transcription</keyword>
<evidence type="ECO:0000256" key="5">
    <source>
        <dbReference type="ARBA" id="ARBA00022833"/>
    </source>
</evidence>
<dbReference type="Pfam" id="PF00320">
    <property type="entry name" value="GATA"/>
    <property type="match status" value="1"/>
</dbReference>
<keyword evidence="5" id="KW-0862">Zinc</keyword>
<dbReference type="AlphaFoldDB" id="A0A2Z7AYA4"/>
<evidence type="ECO:0000256" key="2">
    <source>
        <dbReference type="ARBA" id="ARBA00005694"/>
    </source>
</evidence>
<keyword evidence="3" id="KW-0479">Metal-binding</keyword>
<reference evidence="15 16" key="1">
    <citation type="journal article" date="2015" name="Proc. Natl. Acad. Sci. U.S.A.">
        <title>The resurrection genome of Boea hygrometrica: A blueprint for survival of dehydration.</title>
        <authorList>
            <person name="Xiao L."/>
            <person name="Yang G."/>
            <person name="Zhang L."/>
            <person name="Yang X."/>
            <person name="Zhao S."/>
            <person name="Ji Z."/>
            <person name="Zhou Q."/>
            <person name="Hu M."/>
            <person name="Wang Y."/>
            <person name="Chen M."/>
            <person name="Xu Y."/>
            <person name="Jin H."/>
            <person name="Xiao X."/>
            <person name="Hu G."/>
            <person name="Bao F."/>
            <person name="Hu Y."/>
            <person name="Wan P."/>
            <person name="Li L."/>
            <person name="Deng X."/>
            <person name="Kuang T."/>
            <person name="Xiang C."/>
            <person name="Zhu J.K."/>
            <person name="Oliver M.J."/>
            <person name="He Y."/>
        </authorList>
    </citation>
    <scope>NUCLEOTIDE SEQUENCE [LARGE SCALE GENOMIC DNA]</scope>
    <source>
        <strain evidence="16">cv. XS01</strain>
    </source>
</reference>
<organism evidence="15 16">
    <name type="scientific">Dorcoceras hygrometricum</name>
    <dbReference type="NCBI Taxonomy" id="472368"/>
    <lineage>
        <taxon>Eukaryota</taxon>
        <taxon>Viridiplantae</taxon>
        <taxon>Streptophyta</taxon>
        <taxon>Embryophyta</taxon>
        <taxon>Tracheophyta</taxon>
        <taxon>Spermatophyta</taxon>
        <taxon>Magnoliopsida</taxon>
        <taxon>eudicotyledons</taxon>
        <taxon>Gunneridae</taxon>
        <taxon>Pentapetalae</taxon>
        <taxon>asterids</taxon>
        <taxon>lamiids</taxon>
        <taxon>Lamiales</taxon>
        <taxon>Gesneriaceae</taxon>
        <taxon>Didymocarpoideae</taxon>
        <taxon>Trichosporeae</taxon>
        <taxon>Loxocarpinae</taxon>
        <taxon>Dorcoceras</taxon>
    </lineage>
</organism>
<dbReference type="GO" id="GO:0045893">
    <property type="term" value="P:positive regulation of DNA-templated transcription"/>
    <property type="evidence" value="ECO:0007669"/>
    <property type="project" value="InterPro"/>
</dbReference>
<keyword evidence="16" id="KW-1185">Reference proteome</keyword>
<dbReference type="Gene3D" id="3.30.50.10">
    <property type="entry name" value="Erythroid Transcription Factor GATA-1, subunit A"/>
    <property type="match status" value="1"/>
</dbReference>
<keyword evidence="10 11" id="KW-0539">Nucleus</keyword>
<accession>A0A2Z7AYA4</accession>
<keyword evidence="7 11" id="KW-0238">DNA-binding</keyword>
<dbReference type="FunFam" id="3.30.50.10:FF:000018">
    <property type="entry name" value="GATA transcription factor"/>
    <property type="match status" value="1"/>
</dbReference>
<feature type="region of interest" description="Disordered" evidence="13">
    <location>
        <begin position="26"/>
        <end position="55"/>
    </location>
</feature>
<evidence type="ECO:0000256" key="12">
    <source>
        <dbReference type="PROSITE-ProRule" id="PRU00094"/>
    </source>
</evidence>
<dbReference type="PROSITE" id="PS50114">
    <property type="entry name" value="GATA_ZN_FINGER_2"/>
    <property type="match status" value="1"/>
</dbReference>
<evidence type="ECO:0000259" key="14">
    <source>
        <dbReference type="PROSITE" id="PS50114"/>
    </source>
</evidence>
<dbReference type="PANTHER" id="PTHR45658:SF51">
    <property type="entry name" value="GATA TRANSCRIPTION FACTOR 8"/>
    <property type="match status" value="1"/>
</dbReference>
<keyword evidence="4 12" id="KW-0863">Zinc-finger</keyword>
<feature type="compositionally biased region" description="Basic residues" evidence="13">
    <location>
        <begin position="153"/>
        <end position="164"/>
    </location>
</feature>
<sequence length="278" mass="30457">MDSNFMDEIDCTAFFEQIDDFIEFPPENESGGVSLGTSSDSKDIPSTWDGALPEKTDRLLPGIRDTASSDLSPELFVPYEDIVQLEWLSTFVEESFSGGGGSTIGKVVSCIDTGPSHDHFQSPSPVSILDSNSNSSTSFSVEETTPSDTNHHGTQRARTKRPRPRTSNARAAIQPISPASSTELPPTKKVLKPVGLELYRKKKTIPPVKKCLHCDMTKTPQWRAGPMGPKTLCNACGVRHKSGRLFPEYRPAASPTFLSSLHSNSHKKVMEMRSNIFA</sequence>
<comment type="function">
    <text evidence="11">Transcriptional activator that specifically binds 5'-GATA-3' or 5'-GAT-3' motifs within gene promoters.</text>
</comment>
<feature type="domain" description="GATA-type" evidence="14">
    <location>
        <begin position="209"/>
        <end position="241"/>
    </location>
</feature>
<keyword evidence="6 11" id="KW-0805">Transcription regulation</keyword>
<evidence type="ECO:0000256" key="13">
    <source>
        <dbReference type="SAM" id="MobiDB-lite"/>
    </source>
</evidence>
<dbReference type="OrthoDB" id="2162994at2759"/>
<evidence type="ECO:0000256" key="11">
    <source>
        <dbReference type="PIRNR" id="PIRNR016992"/>
    </source>
</evidence>
<evidence type="ECO:0000256" key="4">
    <source>
        <dbReference type="ARBA" id="ARBA00022771"/>
    </source>
</evidence>
<evidence type="ECO:0000256" key="6">
    <source>
        <dbReference type="ARBA" id="ARBA00023015"/>
    </source>
</evidence>
<dbReference type="SMART" id="SM00401">
    <property type="entry name" value="ZnF_GATA"/>
    <property type="match status" value="1"/>
</dbReference>
<evidence type="ECO:0000256" key="7">
    <source>
        <dbReference type="ARBA" id="ARBA00023125"/>
    </source>
</evidence>
<comment type="similarity">
    <text evidence="2 11">Belongs to the type IV zinc-finger family. Class A subfamily.</text>
</comment>
<keyword evidence="8 11" id="KW-0010">Activator</keyword>
<dbReference type="PIRSF" id="PIRSF016992">
    <property type="entry name" value="TF_GATA_plant"/>
    <property type="match status" value="1"/>
</dbReference>
<protein>
    <recommendedName>
        <fullName evidence="11">GATA transcription factor</fullName>
    </recommendedName>
</protein>
<evidence type="ECO:0000256" key="9">
    <source>
        <dbReference type="ARBA" id="ARBA00023163"/>
    </source>
</evidence>
<evidence type="ECO:0000256" key="8">
    <source>
        <dbReference type="ARBA" id="ARBA00023159"/>
    </source>
</evidence>
<feature type="region of interest" description="Disordered" evidence="13">
    <location>
        <begin position="116"/>
        <end position="187"/>
    </location>
</feature>
<evidence type="ECO:0000256" key="10">
    <source>
        <dbReference type="ARBA" id="ARBA00023242"/>
    </source>
</evidence>
<dbReference type="PANTHER" id="PTHR45658">
    <property type="entry name" value="GATA TRANSCRIPTION FACTOR"/>
    <property type="match status" value="1"/>
</dbReference>
<dbReference type="GO" id="GO:0043565">
    <property type="term" value="F:sequence-specific DNA binding"/>
    <property type="evidence" value="ECO:0007669"/>
    <property type="project" value="InterPro"/>
</dbReference>
<dbReference type="GO" id="GO:0005634">
    <property type="term" value="C:nucleus"/>
    <property type="evidence" value="ECO:0007669"/>
    <property type="project" value="UniProtKB-SubCell"/>
</dbReference>
<evidence type="ECO:0000313" key="15">
    <source>
        <dbReference type="EMBL" id="KZV24267.1"/>
    </source>
</evidence>
<dbReference type="SUPFAM" id="SSF57716">
    <property type="entry name" value="Glucocorticoid receptor-like (DNA-binding domain)"/>
    <property type="match status" value="1"/>
</dbReference>
<proteinExistence type="inferred from homology"/>
<evidence type="ECO:0000313" key="16">
    <source>
        <dbReference type="Proteomes" id="UP000250235"/>
    </source>
</evidence>
<feature type="compositionally biased region" description="Low complexity" evidence="13">
    <location>
        <begin position="124"/>
        <end position="147"/>
    </location>
</feature>
<dbReference type="CDD" id="cd00202">
    <property type="entry name" value="ZnF_GATA"/>
    <property type="match status" value="1"/>
</dbReference>
<dbReference type="InterPro" id="IPR016679">
    <property type="entry name" value="TF_GATA_pln"/>
</dbReference>
<dbReference type="GO" id="GO:0008270">
    <property type="term" value="F:zinc ion binding"/>
    <property type="evidence" value="ECO:0007669"/>
    <property type="project" value="UniProtKB-KW"/>
</dbReference>
<dbReference type="InterPro" id="IPR000679">
    <property type="entry name" value="Znf_GATA"/>
</dbReference>
<evidence type="ECO:0000256" key="1">
    <source>
        <dbReference type="ARBA" id="ARBA00004123"/>
    </source>
</evidence>
<dbReference type="EMBL" id="KV012839">
    <property type="protein sequence ID" value="KZV24267.1"/>
    <property type="molecule type" value="Genomic_DNA"/>
</dbReference>
<dbReference type="GO" id="GO:0030154">
    <property type="term" value="P:cell differentiation"/>
    <property type="evidence" value="ECO:0007669"/>
    <property type="project" value="TreeGrafter"/>
</dbReference>
<gene>
    <name evidence="15" type="ORF">F511_01749</name>
</gene>
<comment type="subcellular location">
    <subcellularLocation>
        <location evidence="1 11">Nucleus</location>
    </subcellularLocation>
</comment>
<name>A0A2Z7AYA4_9LAMI</name>
<dbReference type="PROSITE" id="PS00344">
    <property type="entry name" value="GATA_ZN_FINGER_1"/>
    <property type="match status" value="1"/>
</dbReference>